<dbReference type="PANTHER" id="PTHR13316:SF0">
    <property type="entry name" value="ZINC FINGER CCHC DOMAIN-CONTAINING PROTEIN 8"/>
    <property type="match status" value="1"/>
</dbReference>
<dbReference type="Gene3D" id="4.10.60.10">
    <property type="entry name" value="Zinc finger, CCHC-type"/>
    <property type="match status" value="1"/>
</dbReference>
<evidence type="ECO:0000259" key="12">
    <source>
        <dbReference type="PROSITE" id="PS50158"/>
    </source>
</evidence>
<reference evidence="13 14" key="1">
    <citation type="journal article" date="2018" name="Nat. Ecol. Evol.">
        <title>Shark genomes provide insights into elasmobranch evolution and the origin of vertebrates.</title>
        <authorList>
            <person name="Hara Y"/>
            <person name="Yamaguchi K"/>
            <person name="Onimaru K"/>
            <person name="Kadota M"/>
            <person name="Koyanagi M"/>
            <person name="Keeley SD"/>
            <person name="Tatsumi K"/>
            <person name="Tanaka K"/>
            <person name="Motone F"/>
            <person name="Kageyama Y"/>
            <person name="Nozu R"/>
            <person name="Adachi N"/>
            <person name="Nishimura O"/>
            <person name="Nakagawa R"/>
            <person name="Tanegashima C"/>
            <person name="Kiyatake I"/>
            <person name="Matsumoto R"/>
            <person name="Murakumo K"/>
            <person name="Nishida K"/>
            <person name="Terakita A"/>
            <person name="Kuratani S"/>
            <person name="Sato K"/>
            <person name="Hyodo S Kuraku.S."/>
        </authorList>
    </citation>
    <scope>NUCLEOTIDE SEQUENCE [LARGE SCALE GENOMIC DNA]</scope>
</reference>
<feature type="compositionally biased region" description="Basic and acidic residues" evidence="11">
    <location>
        <begin position="578"/>
        <end position="588"/>
    </location>
</feature>
<evidence type="ECO:0000256" key="1">
    <source>
        <dbReference type="ARBA" id="ARBA00004642"/>
    </source>
</evidence>
<comment type="function">
    <text evidence="9">Scaffolding subunit of the trimeric nuclear exosome targeting (NEXT) complex that is involved in the surveillance and turnover of aberrant transcripts and non-coding RNAs. NEXT functions as an RNA exosome cofactor that directs a subset of non-coding short-lived RNAs for exosomal degradation. May be involved in pre-mRNA splicing. It is required for 3'-end maturation of telomerase RNA component (TERC), TERC 3'-end targeting to the nuclear RNA exosome, and for telomerase function.</text>
</comment>
<dbReference type="GO" id="GO:0071013">
    <property type="term" value="C:catalytic step 2 spliceosome"/>
    <property type="evidence" value="ECO:0007669"/>
    <property type="project" value="TreeGrafter"/>
</dbReference>
<dbReference type="PROSITE" id="PS50158">
    <property type="entry name" value="ZF_CCHC"/>
    <property type="match status" value="1"/>
</dbReference>
<dbReference type="EMBL" id="BEZZ01000045">
    <property type="protein sequence ID" value="GCC24011.1"/>
    <property type="molecule type" value="Genomic_DNA"/>
</dbReference>
<protein>
    <recommendedName>
        <fullName evidence="3">Zinc finger CCHC domain-containing protein 8</fullName>
    </recommendedName>
    <alternativeName>
        <fullName evidence="8">TRAMP-like complex RNA-binding factor ZCCHC8</fullName>
    </alternativeName>
</protein>
<feature type="domain" description="CCHC-type" evidence="12">
    <location>
        <begin position="221"/>
        <end position="236"/>
    </location>
</feature>
<dbReference type="InterPro" id="IPR052115">
    <property type="entry name" value="NEXT_complex_subunit_ZCCHC8"/>
</dbReference>
<organism evidence="13 14">
    <name type="scientific">Chiloscyllium punctatum</name>
    <name type="common">Brownbanded bambooshark</name>
    <name type="synonym">Hemiscyllium punctatum</name>
    <dbReference type="NCBI Taxonomy" id="137246"/>
    <lineage>
        <taxon>Eukaryota</taxon>
        <taxon>Metazoa</taxon>
        <taxon>Chordata</taxon>
        <taxon>Craniata</taxon>
        <taxon>Vertebrata</taxon>
        <taxon>Chondrichthyes</taxon>
        <taxon>Elasmobranchii</taxon>
        <taxon>Galeomorphii</taxon>
        <taxon>Galeoidea</taxon>
        <taxon>Orectolobiformes</taxon>
        <taxon>Hemiscylliidae</taxon>
        <taxon>Chiloscyllium</taxon>
    </lineage>
</organism>
<feature type="compositionally biased region" description="Polar residues" evidence="11">
    <location>
        <begin position="614"/>
        <end position="626"/>
    </location>
</feature>
<dbReference type="SMART" id="SM00581">
    <property type="entry name" value="PSP"/>
    <property type="match status" value="1"/>
</dbReference>
<dbReference type="InterPro" id="IPR001878">
    <property type="entry name" value="Znf_CCHC"/>
</dbReference>
<dbReference type="GO" id="GO:0008270">
    <property type="term" value="F:zinc ion binding"/>
    <property type="evidence" value="ECO:0007669"/>
    <property type="project" value="UniProtKB-KW"/>
</dbReference>
<keyword evidence="4" id="KW-0479">Metal-binding</keyword>
<gene>
    <name evidence="13" type="ORF">chiPu_0002409</name>
</gene>
<evidence type="ECO:0000256" key="6">
    <source>
        <dbReference type="ARBA" id="ARBA00022833"/>
    </source>
</evidence>
<name>A0A401S0S7_CHIPU</name>
<keyword evidence="6" id="KW-0862">Zinc</keyword>
<accession>A0A401S0S7</accession>
<feature type="region of interest" description="Disordered" evidence="11">
    <location>
        <begin position="404"/>
        <end position="521"/>
    </location>
</feature>
<dbReference type="OMA" id="DAEVPHG"/>
<proteinExistence type="inferred from homology"/>
<dbReference type="Pfam" id="PF04046">
    <property type="entry name" value="PSP"/>
    <property type="match status" value="1"/>
</dbReference>
<evidence type="ECO:0000256" key="5">
    <source>
        <dbReference type="ARBA" id="ARBA00022771"/>
    </source>
</evidence>
<dbReference type="GO" id="GO:0005654">
    <property type="term" value="C:nucleoplasm"/>
    <property type="evidence" value="ECO:0007669"/>
    <property type="project" value="UniProtKB-SubCell"/>
</dbReference>
<dbReference type="GO" id="GO:0003723">
    <property type="term" value="F:RNA binding"/>
    <property type="evidence" value="ECO:0007669"/>
    <property type="project" value="TreeGrafter"/>
</dbReference>
<evidence type="ECO:0000256" key="4">
    <source>
        <dbReference type="ARBA" id="ARBA00022723"/>
    </source>
</evidence>
<evidence type="ECO:0000256" key="7">
    <source>
        <dbReference type="ARBA" id="ARBA00023242"/>
    </source>
</evidence>
<evidence type="ECO:0000313" key="14">
    <source>
        <dbReference type="Proteomes" id="UP000287033"/>
    </source>
</evidence>
<evidence type="ECO:0000256" key="9">
    <source>
        <dbReference type="ARBA" id="ARBA00045870"/>
    </source>
</evidence>
<feature type="region of interest" description="Disordered" evidence="11">
    <location>
        <begin position="605"/>
        <end position="643"/>
    </location>
</feature>
<evidence type="ECO:0000256" key="11">
    <source>
        <dbReference type="SAM" id="MobiDB-lite"/>
    </source>
</evidence>
<dbReference type="PANTHER" id="PTHR13316">
    <property type="entry name" value="ZINC FINGER, CCHC DOMAIN CONTAINING 8"/>
    <property type="match status" value="1"/>
</dbReference>
<dbReference type="OrthoDB" id="8026949at2759"/>
<dbReference type="Proteomes" id="UP000287033">
    <property type="component" value="Unassembled WGS sequence"/>
</dbReference>
<evidence type="ECO:0000256" key="10">
    <source>
        <dbReference type="PROSITE-ProRule" id="PRU00047"/>
    </source>
</evidence>
<keyword evidence="5 10" id="KW-0863">Zinc-finger</keyword>
<keyword evidence="14" id="KW-1185">Reference proteome</keyword>
<evidence type="ECO:0000313" key="13">
    <source>
        <dbReference type="EMBL" id="GCC24011.1"/>
    </source>
</evidence>
<dbReference type="InterPro" id="IPR006568">
    <property type="entry name" value="PSP_pro-rich"/>
</dbReference>
<comment type="similarity">
    <text evidence="2">Belongs to the ZCCHC8 family.</text>
</comment>
<dbReference type="AlphaFoldDB" id="A0A401S0S7"/>
<comment type="subcellular location">
    <subcellularLocation>
        <location evidence="1">Nucleus</location>
        <location evidence="1">Nucleoplasm</location>
    </subcellularLocation>
</comment>
<evidence type="ECO:0000256" key="2">
    <source>
        <dbReference type="ARBA" id="ARBA00007497"/>
    </source>
</evidence>
<keyword evidence="7" id="KW-0539">Nucleus</keyword>
<evidence type="ECO:0000256" key="3">
    <source>
        <dbReference type="ARBA" id="ARBA00022379"/>
    </source>
</evidence>
<comment type="caution">
    <text evidence="13">The sequence shown here is derived from an EMBL/GenBank/DDBJ whole genome shotgun (WGS) entry which is preliminary data.</text>
</comment>
<sequence length="724" mass="81842">MAAERVDLDFGDRELFEEFDDSKPSHIRFNDSEDVGEAEAMREKLLECEERICYLKAENQELKRKLNLLTQPSKIVVSDSKTDGPMVQILFMNNNISKQFHQEIEDFITSLIERYEKEMQSDPEKTSFNVKPQPSSVLLEEHLKVKTSNAGKKIKEAFHVVGSVQYFTTFCLDKLGQPLLNENPQLTNGWEVPKYQQVFTQVVSLEGQEVELKAKRPKPCCFNCGSTEHHLKDCPKPRDLARISEKRKEFMTMASDSPHSGSQQRYHAERFERFKPGVLSVELKEALGMTDETLPPFIYRMRQLGYPPGWLLETQQENSGLALYDGKDSSDSEMEHDRQHLKPRLPSYDTSKLIDYAGFNTVIPKGIQDEWRQYGSIPMQTHHLKEYFAHQLVANYPMAKYCTNKRGSDVDSNLRSVKKRKSEEMDMNSFDMDIDSGSDTPPRQFHPLPPLPSGCPLTSSPPPLPKGTPPSTPPMFIPPPPPTPTPPPLPKDTSPSTPSYCSPEGYLLEGRSARASATENANKTLDADVLSLEELEEQQRLIWAELEQTESTNSETEGPCDSPLIKNSASSSPAMHAPDNHMEVESNDKMGTIENNMRSPIAEASLADFKDEPTTLSRENNTPSENSRMEIEGSRTIQDSTSTPETFIEENQVCLEKTQGSIISDTVSEAREENRISSVPDMSKFATGITPFEYDNLCEATGTYLKLRSLLKNSPRNKMKKKYI</sequence>
<dbReference type="STRING" id="137246.A0A401S0S7"/>
<evidence type="ECO:0000256" key="8">
    <source>
        <dbReference type="ARBA" id="ARBA00032546"/>
    </source>
</evidence>
<feature type="region of interest" description="Disordered" evidence="11">
    <location>
        <begin position="543"/>
        <end position="588"/>
    </location>
</feature>
<feature type="compositionally biased region" description="Pro residues" evidence="11">
    <location>
        <begin position="447"/>
        <end position="490"/>
    </location>
</feature>